<feature type="region of interest" description="Disordered" evidence="1">
    <location>
        <begin position="153"/>
        <end position="223"/>
    </location>
</feature>
<gene>
    <name evidence="2" type="ORF">QYT958_LOCUS33172</name>
</gene>
<evidence type="ECO:0000313" key="2">
    <source>
        <dbReference type="EMBL" id="CAF4946851.1"/>
    </source>
</evidence>
<evidence type="ECO:0000256" key="1">
    <source>
        <dbReference type="SAM" id="MobiDB-lite"/>
    </source>
</evidence>
<protein>
    <submittedName>
        <fullName evidence="2">Uncharacterized protein</fullName>
    </submittedName>
</protein>
<dbReference type="EMBL" id="CAJOBR010022391">
    <property type="protein sequence ID" value="CAF4946851.1"/>
    <property type="molecule type" value="Genomic_DNA"/>
</dbReference>
<name>A0A821XN08_9BILA</name>
<feature type="compositionally biased region" description="Basic and acidic residues" evidence="1">
    <location>
        <begin position="1"/>
        <end position="21"/>
    </location>
</feature>
<proteinExistence type="predicted"/>
<dbReference type="AlphaFoldDB" id="A0A821XN08"/>
<accession>A0A821XN08</accession>
<feature type="compositionally biased region" description="Polar residues" evidence="1">
    <location>
        <begin position="165"/>
        <end position="194"/>
    </location>
</feature>
<reference evidence="2" key="1">
    <citation type="submission" date="2021-02" db="EMBL/GenBank/DDBJ databases">
        <authorList>
            <person name="Nowell W R."/>
        </authorList>
    </citation>
    <scope>NUCLEOTIDE SEQUENCE</scope>
</reference>
<dbReference type="Proteomes" id="UP000663848">
    <property type="component" value="Unassembled WGS sequence"/>
</dbReference>
<organism evidence="2 3">
    <name type="scientific">Rotaria socialis</name>
    <dbReference type="NCBI Taxonomy" id="392032"/>
    <lineage>
        <taxon>Eukaryota</taxon>
        <taxon>Metazoa</taxon>
        <taxon>Spiralia</taxon>
        <taxon>Gnathifera</taxon>
        <taxon>Rotifera</taxon>
        <taxon>Eurotatoria</taxon>
        <taxon>Bdelloidea</taxon>
        <taxon>Philodinida</taxon>
        <taxon>Philodinidae</taxon>
        <taxon>Rotaria</taxon>
    </lineage>
</organism>
<evidence type="ECO:0000313" key="3">
    <source>
        <dbReference type="Proteomes" id="UP000663848"/>
    </source>
</evidence>
<feature type="compositionally biased region" description="Basic residues" evidence="1">
    <location>
        <begin position="153"/>
        <end position="162"/>
    </location>
</feature>
<comment type="caution">
    <text evidence="2">The sequence shown here is derived from an EMBL/GenBank/DDBJ whole genome shotgun (WGS) entry which is preliminary data.</text>
</comment>
<feature type="non-terminal residue" evidence="2">
    <location>
        <position position="223"/>
    </location>
</feature>
<feature type="non-terminal residue" evidence="2">
    <location>
        <position position="1"/>
    </location>
</feature>
<feature type="region of interest" description="Disordered" evidence="1">
    <location>
        <begin position="1"/>
        <end position="27"/>
    </location>
</feature>
<sequence>DHDDSLTKQRSTDIGEGRKTPTDYGTRKYIPKRDDFGIVNIAKETTPIDLDSYIPSKKTSSIVETIIQETYVPPVKVDLNKLEEVLHQQAQQSVTITTVEQIAPVLDEIPPTRAISSSQPVSTVGERLTKSKIIPEQARALAHALKHAVVKPLKKSMATKKSKSVDTNTNEQQLTQPLLNTPSSVIDNSDNLINEISADSLESASPTALTPPPTKPPRHNDES</sequence>